<accession>A0AAU7CKG4</accession>
<evidence type="ECO:0000313" key="2">
    <source>
        <dbReference type="EMBL" id="XBH05933.1"/>
    </source>
</evidence>
<organism evidence="2">
    <name type="scientific">Singulisphaera sp. Ch08</name>
    <dbReference type="NCBI Taxonomy" id="3120278"/>
    <lineage>
        <taxon>Bacteria</taxon>
        <taxon>Pseudomonadati</taxon>
        <taxon>Planctomycetota</taxon>
        <taxon>Planctomycetia</taxon>
        <taxon>Isosphaerales</taxon>
        <taxon>Isosphaeraceae</taxon>
        <taxon>Singulisphaera</taxon>
    </lineage>
</organism>
<reference evidence="2" key="1">
    <citation type="submission" date="2024-05" db="EMBL/GenBank/DDBJ databases">
        <title>Planctomycetes of the genus Singulisphaera possess chitinolytic capabilities.</title>
        <authorList>
            <person name="Ivanova A."/>
        </authorList>
    </citation>
    <scope>NUCLEOTIDE SEQUENCE</scope>
    <source>
        <strain evidence="2">Ch08T</strain>
    </source>
</reference>
<proteinExistence type="predicted"/>
<evidence type="ECO:0000256" key="1">
    <source>
        <dbReference type="SAM" id="MobiDB-lite"/>
    </source>
</evidence>
<evidence type="ECO:0008006" key="3">
    <source>
        <dbReference type="Google" id="ProtNLM"/>
    </source>
</evidence>
<dbReference type="EMBL" id="CP155447">
    <property type="protein sequence ID" value="XBH05933.1"/>
    <property type="molecule type" value="Genomic_DNA"/>
</dbReference>
<gene>
    <name evidence="2" type="ORF">V5E97_07845</name>
</gene>
<feature type="region of interest" description="Disordered" evidence="1">
    <location>
        <begin position="79"/>
        <end position="100"/>
    </location>
</feature>
<sequence length="100" mass="11017">MSNNWAFAESQTHAVVTLKQITEGEAPILLVYHEKGDGDWLFLDGGPFSVEEASLVPLQMIATLDPSIAELATLPPGWTARRSARDMPWQRSPSKELPEA</sequence>
<protein>
    <recommendedName>
        <fullName evidence="3">DUF2958 domain-containing protein</fullName>
    </recommendedName>
</protein>
<name>A0AAU7CKG4_9BACT</name>
<dbReference type="AlphaFoldDB" id="A0AAU7CKG4"/>
<dbReference type="RefSeq" id="WP_406698784.1">
    <property type="nucleotide sequence ID" value="NZ_CP155447.1"/>
</dbReference>